<feature type="signal peptide" evidence="2">
    <location>
        <begin position="1"/>
        <end position="25"/>
    </location>
</feature>
<evidence type="ECO:0000256" key="2">
    <source>
        <dbReference type="SAM" id="SignalP"/>
    </source>
</evidence>
<feature type="compositionally biased region" description="Basic and acidic residues" evidence="1">
    <location>
        <begin position="361"/>
        <end position="379"/>
    </location>
</feature>
<keyword evidence="4" id="KW-1185">Reference proteome</keyword>
<dbReference type="AlphaFoldDB" id="A0A914Z291"/>
<feature type="compositionally biased region" description="Low complexity" evidence="1">
    <location>
        <begin position="383"/>
        <end position="394"/>
    </location>
</feature>
<reference evidence="5" key="1">
    <citation type="submission" date="2022-11" db="UniProtKB">
        <authorList>
            <consortium name="WormBaseParasite"/>
        </authorList>
    </citation>
    <scope>IDENTIFICATION</scope>
</reference>
<dbReference type="SUPFAM" id="SSF57414">
    <property type="entry name" value="Hairpin loop containing domain-like"/>
    <property type="match status" value="3"/>
</dbReference>
<dbReference type="SMART" id="SM00473">
    <property type="entry name" value="PAN_AP"/>
    <property type="match status" value="3"/>
</dbReference>
<proteinExistence type="predicted"/>
<dbReference type="PROSITE" id="PS50948">
    <property type="entry name" value="PAN"/>
    <property type="match status" value="3"/>
</dbReference>
<feature type="domain" description="Apple" evidence="3">
    <location>
        <begin position="888"/>
        <end position="971"/>
    </location>
</feature>
<dbReference type="WBParaSite" id="PSU_v2.g6479.t1">
    <property type="protein sequence ID" value="PSU_v2.g6479.t1"/>
    <property type="gene ID" value="PSU_v2.g6479"/>
</dbReference>
<sequence>MKKGIFPNFITVVTLILYCFSVISATETDENVDFPELYSRKSGAETYQIYRNPQSFQTDKVDEDITKNDSLLLFDKTKAKSVQLEKIKSDEYIAPQRYEISQSDRNESNRIHGIKQHQLSDSNSNEINETNLNVENKYDNFGDRYQQWNESLYHQAQNNEKVDTLNPYPPLPLKHKDSEPEYFPPSFKQTLSENETPENEKEKSFSISSSLRDSTRTTVSPNNSNRNIEDITSPEMEDYDKNGMLAKGEEVQYSDDSTPSRQTYSTEGIKRDRTMPFKVTHSLMDAMDSITQPTTYLQDSEATIYPTLVPEIIDEEDDQQENSEEEDVKKEEGALITSDYISNMEPSQRDRMFSRDNLQPWERHRNEVLEREQHQKEENEQQSYTSHSTSSNSIETSTIPYLTSYLVPASSIYAAPAPPLSSYILVPSGTKYYGDQAPKIQTISDSSYDRIYDQDNSNDNNNNGFRIKQHKISRENIVTVEKVEENENENESSSDLSRSPQFKLYGIKTAFHKGSGTTEKNETKVEKYDTWLANPATIFDLPLPTILKTAFAVNTKAFAAKQHSENSNLQNEFELDESGNPLKYRKKGNGYSTEISVSPLRELPDFEVISGGESEGKDGQQEIDTFVDEKALEAAKKDSCQPLELTSIQSEGDKLLSQCFVIAKNCLLTNAAPIERRINLNLTECATFCSENQYCKSIGYSETMAICDIFAFLNGTSDSSLIRYHGTHYLQPTRKNIKKCLQDDRHLNGITVVASNDPIAVSSNELSEEQLLSLTNKANSNVKLNSCPIDTDILTLKTENYRLRNFGIDKFVQDPPNSESECIFSCLIDLANGRLPFNCTSASYNSKTNECTLYSGGSNVNGNGHLIEETNFEHYEKVCADDKLVQQCRGFPVERIPQKLLMGFVVSREKAASLLECITLCFERYKNHGDCLSVNYFYTEKYENCILSSESYLTIPQFFIDEVESIVDHASIDKCLLIKQDLIHVSTNGRIPQKSLAIDIEDGSRILPSTPGFDIVPTIDEERFNTNAIGDNTFLVSSKDDAEIRRHPLNVHRISSTTPLTPEIAAEDRQKLTNQLKKSIKKIKI</sequence>
<dbReference type="Proteomes" id="UP000887577">
    <property type="component" value="Unplaced"/>
</dbReference>
<accession>A0A914Z291</accession>
<dbReference type="Gene3D" id="3.50.4.10">
    <property type="entry name" value="Hepatocyte Growth Factor"/>
    <property type="match status" value="2"/>
</dbReference>
<feature type="domain" description="Apple" evidence="3">
    <location>
        <begin position="659"/>
        <end position="734"/>
    </location>
</feature>
<feature type="region of interest" description="Disordered" evidence="1">
    <location>
        <begin position="162"/>
        <end position="273"/>
    </location>
</feature>
<dbReference type="InterPro" id="IPR003609">
    <property type="entry name" value="Pan_app"/>
</dbReference>
<feature type="compositionally biased region" description="Polar residues" evidence="1">
    <location>
        <begin position="254"/>
        <end position="266"/>
    </location>
</feature>
<evidence type="ECO:0000256" key="1">
    <source>
        <dbReference type="SAM" id="MobiDB-lite"/>
    </source>
</evidence>
<evidence type="ECO:0000259" key="3">
    <source>
        <dbReference type="PROSITE" id="PS50948"/>
    </source>
</evidence>
<feature type="chain" id="PRO_5038008005" evidence="2">
    <location>
        <begin position="26"/>
        <end position="1085"/>
    </location>
</feature>
<evidence type="ECO:0000313" key="5">
    <source>
        <dbReference type="WBParaSite" id="PSU_v2.g6479.t1"/>
    </source>
</evidence>
<feature type="domain" description="Apple" evidence="3">
    <location>
        <begin position="787"/>
        <end position="879"/>
    </location>
</feature>
<evidence type="ECO:0000313" key="4">
    <source>
        <dbReference type="Proteomes" id="UP000887577"/>
    </source>
</evidence>
<feature type="compositionally biased region" description="Polar residues" evidence="1">
    <location>
        <begin position="205"/>
        <end position="226"/>
    </location>
</feature>
<organism evidence="4 5">
    <name type="scientific">Panagrolaimus superbus</name>
    <dbReference type="NCBI Taxonomy" id="310955"/>
    <lineage>
        <taxon>Eukaryota</taxon>
        <taxon>Metazoa</taxon>
        <taxon>Ecdysozoa</taxon>
        <taxon>Nematoda</taxon>
        <taxon>Chromadorea</taxon>
        <taxon>Rhabditida</taxon>
        <taxon>Tylenchina</taxon>
        <taxon>Panagrolaimomorpha</taxon>
        <taxon>Panagrolaimoidea</taxon>
        <taxon>Panagrolaimidae</taxon>
        <taxon>Panagrolaimus</taxon>
    </lineage>
</organism>
<keyword evidence="2" id="KW-0732">Signal</keyword>
<feature type="compositionally biased region" description="Acidic residues" evidence="1">
    <location>
        <begin position="314"/>
        <end position="326"/>
    </location>
</feature>
<dbReference type="Pfam" id="PF00024">
    <property type="entry name" value="PAN_1"/>
    <property type="match status" value="2"/>
</dbReference>
<name>A0A914Z291_9BILA</name>
<protein>
    <submittedName>
        <fullName evidence="5">Apple domain-containing protein</fullName>
    </submittedName>
</protein>
<dbReference type="CDD" id="cd01099">
    <property type="entry name" value="PAN_AP_HGF"/>
    <property type="match status" value="1"/>
</dbReference>
<feature type="region of interest" description="Disordered" evidence="1">
    <location>
        <begin position="314"/>
        <end position="394"/>
    </location>
</feature>